<keyword evidence="2" id="KW-1185">Reference proteome</keyword>
<dbReference type="Proteomes" id="UP000032309">
    <property type="component" value="Unassembled WGS sequence"/>
</dbReference>
<comment type="caution">
    <text evidence="1">The sequence shown here is derived from an EMBL/GenBank/DDBJ whole genome shotgun (WGS) entry which is preliminary data.</text>
</comment>
<proteinExistence type="predicted"/>
<dbReference type="EMBL" id="BAFN01000001">
    <property type="protein sequence ID" value="GAN32948.1"/>
    <property type="molecule type" value="Genomic_DNA"/>
</dbReference>
<reference evidence="2" key="1">
    <citation type="journal article" date="2015" name="Genome Announc.">
        <title>Draft Genome Sequence of an Anaerobic Ammonium-Oxidizing Bacterium, "Candidatus Brocadia sinica".</title>
        <authorList>
            <person name="Oshiki M."/>
            <person name="Shinyako-Hata K."/>
            <person name="Satoh H."/>
            <person name="Okabe S."/>
        </authorList>
    </citation>
    <scope>NUCLEOTIDE SEQUENCE [LARGE SCALE GENOMIC DNA]</scope>
    <source>
        <strain evidence="2">JPN1</strain>
    </source>
</reference>
<accession>A0ABQ0JW46</accession>
<name>A0ABQ0JW46_9BACT</name>
<evidence type="ECO:0008006" key="3">
    <source>
        <dbReference type="Google" id="ProtNLM"/>
    </source>
</evidence>
<evidence type="ECO:0000313" key="2">
    <source>
        <dbReference type="Proteomes" id="UP000032309"/>
    </source>
</evidence>
<dbReference type="RefSeq" id="WP_052563023.1">
    <property type="nucleotide sequence ID" value="NZ_BAFN01000001.1"/>
</dbReference>
<sequence length="188" mass="22342">MELGKLPSSSHWIHHGLKPSISGLEKPPHFIKWSEFPLKFKTWAEQEGMDRYKKVLEYINCLTDQSKSKMDKNDREFQKIIDDIRMWSPARRRNSEGEYKIELRKHLEKVGYELNEEFGESNFDLLVNKKYAVEIKKDPQQSDYGRLFGQLARHLQHQINVIALIMDAPSEDKLSNFRLLVDVYFEQR</sequence>
<protein>
    <recommendedName>
        <fullName evidence="3">Restriction endonuclease</fullName>
    </recommendedName>
</protein>
<evidence type="ECO:0000313" key="1">
    <source>
        <dbReference type="EMBL" id="GAN32948.1"/>
    </source>
</evidence>
<gene>
    <name evidence="1" type="ORF">BROSI_A1464</name>
</gene>
<organism evidence="1 2">
    <name type="scientific">Candidatus Brocadia sinica JPN1</name>
    <dbReference type="NCBI Taxonomy" id="1197129"/>
    <lineage>
        <taxon>Bacteria</taxon>
        <taxon>Pseudomonadati</taxon>
        <taxon>Planctomycetota</taxon>
        <taxon>Candidatus Brocadiia</taxon>
        <taxon>Candidatus Brocadiales</taxon>
        <taxon>Candidatus Brocadiaceae</taxon>
        <taxon>Candidatus Brocadia</taxon>
    </lineage>
</organism>